<dbReference type="EMBL" id="CM056814">
    <property type="protein sequence ID" value="KAJ8627845.1"/>
    <property type="molecule type" value="Genomic_DNA"/>
</dbReference>
<sequence>MAPIIWILLLFAFAAGRTEPTLSQNISLGSTLYPTKKPTSWSSPSGYFSFGFYQEGEGFAVGILLLDGTPDKTVVWTANPCDPPVSDNATLILTEDGKLMLTSQEGQSKSSIAGVRGMFIYSGSMLDNGNFVLYDSDSKIIWQSFHSPTDTILAGQPIVGSKILYSSVSRTNHTIGRFALFFDSDSLSLAPARDQDGDAFDYYWKIDLDINLSKLRLEDNGHLYITNDIDKTLKNLTNGWPSSNETVVIYRATVDQDGIFRLYSYSIHKSTGSSTIEVRWQALDDKCSVNGICGFNSYCKLVGNQTDCICLPGFNYTNPSDRSAGCEIRWGDHGLGSNEEKRMTYSIITLENTEFHLNYYDIFSAGKEECKEACLTDANCVAALHGTDCFKLKFPLGYGKTGNFGIVLGTLFVKLPSGDWAKENSICTTASSISKTSIMILIVGATRTLCSCITMAVFGYLLSRRGLWSHTKSSDGKFGMAEDTVLRAFSYNELAVATNGFNEILVYNRVEKQNTTISVEEGSLACP</sequence>
<organism evidence="1 2">
    <name type="scientific">Persea americana</name>
    <name type="common">Avocado</name>
    <dbReference type="NCBI Taxonomy" id="3435"/>
    <lineage>
        <taxon>Eukaryota</taxon>
        <taxon>Viridiplantae</taxon>
        <taxon>Streptophyta</taxon>
        <taxon>Embryophyta</taxon>
        <taxon>Tracheophyta</taxon>
        <taxon>Spermatophyta</taxon>
        <taxon>Magnoliopsida</taxon>
        <taxon>Magnoliidae</taxon>
        <taxon>Laurales</taxon>
        <taxon>Lauraceae</taxon>
        <taxon>Persea</taxon>
    </lineage>
</organism>
<name>A0ACC2L3L3_PERAE</name>
<proteinExistence type="predicted"/>
<reference evidence="1 2" key="1">
    <citation type="journal article" date="2022" name="Hortic Res">
        <title>A haplotype resolved chromosomal level avocado genome allows analysis of novel avocado genes.</title>
        <authorList>
            <person name="Nath O."/>
            <person name="Fletcher S.J."/>
            <person name="Hayward A."/>
            <person name="Shaw L.M."/>
            <person name="Masouleh A.K."/>
            <person name="Furtado A."/>
            <person name="Henry R.J."/>
            <person name="Mitter N."/>
        </authorList>
    </citation>
    <scope>NUCLEOTIDE SEQUENCE [LARGE SCALE GENOMIC DNA]</scope>
    <source>
        <strain evidence="2">cv. Hass</strain>
    </source>
</reference>
<keyword evidence="2" id="KW-1185">Reference proteome</keyword>
<evidence type="ECO:0000313" key="1">
    <source>
        <dbReference type="EMBL" id="KAJ8627845.1"/>
    </source>
</evidence>
<evidence type="ECO:0000313" key="2">
    <source>
        <dbReference type="Proteomes" id="UP001234297"/>
    </source>
</evidence>
<accession>A0ACC2L3L3</accession>
<comment type="caution">
    <text evidence="1">The sequence shown here is derived from an EMBL/GenBank/DDBJ whole genome shotgun (WGS) entry which is preliminary data.</text>
</comment>
<dbReference type="Proteomes" id="UP001234297">
    <property type="component" value="Chromosome 6"/>
</dbReference>
<protein>
    <submittedName>
        <fullName evidence="1">Uncharacterized protein</fullName>
    </submittedName>
</protein>
<gene>
    <name evidence="1" type="ORF">MRB53_021152</name>
</gene>